<organism evidence="1 2">
    <name type="scientific">Solanum verrucosum</name>
    <dbReference type="NCBI Taxonomy" id="315347"/>
    <lineage>
        <taxon>Eukaryota</taxon>
        <taxon>Viridiplantae</taxon>
        <taxon>Streptophyta</taxon>
        <taxon>Embryophyta</taxon>
        <taxon>Tracheophyta</taxon>
        <taxon>Spermatophyta</taxon>
        <taxon>Magnoliopsida</taxon>
        <taxon>eudicotyledons</taxon>
        <taxon>Gunneridae</taxon>
        <taxon>Pentapetalae</taxon>
        <taxon>asterids</taxon>
        <taxon>lamiids</taxon>
        <taxon>Solanales</taxon>
        <taxon>Solanaceae</taxon>
        <taxon>Solanoideae</taxon>
        <taxon>Solaneae</taxon>
        <taxon>Solanum</taxon>
    </lineage>
</organism>
<name>A0AAF0R2H1_SOLVR</name>
<gene>
    <name evidence="1" type="ORF">MTR67_027556</name>
</gene>
<reference evidence="1" key="1">
    <citation type="submission" date="2023-08" db="EMBL/GenBank/DDBJ databases">
        <title>A de novo genome assembly of Solanum verrucosum Schlechtendal, a Mexican diploid species geographically isolated from the other diploid A-genome species in potato relatives.</title>
        <authorList>
            <person name="Hosaka K."/>
        </authorList>
    </citation>
    <scope>NUCLEOTIDE SEQUENCE</scope>
    <source>
        <tissue evidence="1">Young leaves</tissue>
    </source>
</reference>
<sequence>MKDLGNLKYLLGIYVFKSKDVLLLNQRKYALQLISEVGLSGAKAVSTHLEFNYKITSVEYDQYIGSSNDLELEDATTYQRLIGRLLCLTITRPDICFSVQVLSPFIQHPKTSLWEAALRVVRYIKRSLGLRVLLKKGTESTKLIGYYDSDWASCPNTRRSLTGYMVKLGDFSISWKSKSTSQ</sequence>
<dbReference type="Proteomes" id="UP001234989">
    <property type="component" value="Chromosome 6"/>
</dbReference>
<proteinExistence type="predicted"/>
<evidence type="ECO:0008006" key="3">
    <source>
        <dbReference type="Google" id="ProtNLM"/>
    </source>
</evidence>
<dbReference type="EMBL" id="CP133617">
    <property type="protein sequence ID" value="WMV34171.1"/>
    <property type="molecule type" value="Genomic_DNA"/>
</dbReference>
<evidence type="ECO:0000313" key="2">
    <source>
        <dbReference type="Proteomes" id="UP001234989"/>
    </source>
</evidence>
<dbReference type="AlphaFoldDB" id="A0AAF0R2H1"/>
<protein>
    <recommendedName>
        <fullName evidence="3">Reverse transcriptase Ty1/copia-type domain-containing protein</fullName>
    </recommendedName>
</protein>
<dbReference type="PANTHER" id="PTHR11439">
    <property type="entry name" value="GAG-POL-RELATED RETROTRANSPOSON"/>
    <property type="match status" value="1"/>
</dbReference>
<evidence type="ECO:0000313" key="1">
    <source>
        <dbReference type="EMBL" id="WMV34171.1"/>
    </source>
</evidence>
<dbReference type="PANTHER" id="PTHR11439:SF466">
    <property type="entry name" value="CCHC-TYPE DOMAIN-CONTAINING PROTEIN"/>
    <property type="match status" value="1"/>
</dbReference>
<keyword evidence="2" id="KW-1185">Reference proteome</keyword>
<accession>A0AAF0R2H1</accession>